<dbReference type="Proteomes" id="UP000247346">
    <property type="component" value="Unassembled WGS sequence"/>
</dbReference>
<reference evidence="3 4" key="1">
    <citation type="submission" date="2016-08" db="EMBL/GenBank/DDBJ databases">
        <authorList>
            <person name="Seilhamer J.J."/>
        </authorList>
    </citation>
    <scope>NUCLEOTIDE SEQUENCE [LARGE SCALE GENOMIC DNA]</scope>
    <source>
        <strain evidence="3 4">CFBP4641</strain>
    </source>
</reference>
<dbReference type="Gene3D" id="1.20.1600.10">
    <property type="entry name" value="Outer membrane efflux proteins (OEP)"/>
    <property type="match status" value="1"/>
</dbReference>
<dbReference type="PANTHER" id="PTHR30203:SF24">
    <property type="entry name" value="BLR4935 PROTEIN"/>
    <property type="match status" value="1"/>
</dbReference>
<dbReference type="OrthoDB" id="9791261at2"/>
<evidence type="ECO:0000313" key="4">
    <source>
        <dbReference type="Proteomes" id="UP000247346"/>
    </source>
</evidence>
<dbReference type="GO" id="GO:0015562">
    <property type="term" value="F:efflux transmembrane transporter activity"/>
    <property type="evidence" value="ECO:0007669"/>
    <property type="project" value="InterPro"/>
</dbReference>
<dbReference type="AlphaFoldDB" id="A0A2P5Z6J7"/>
<dbReference type="EMBL" id="MDEK01000004">
    <property type="protein sequence ID" value="PPU83868.1"/>
    <property type="molecule type" value="Genomic_DNA"/>
</dbReference>
<dbReference type="GeneID" id="93877186"/>
<protein>
    <submittedName>
        <fullName evidence="3">TolC family protein</fullName>
    </submittedName>
</protein>
<accession>A0A2P5Z6J7</accession>
<evidence type="ECO:0000256" key="1">
    <source>
        <dbReference type="ARBA" id="ARBA00007613"/>
    </source>
</evidence>
<comment type="similarity">
    <text evidence="1">Belongs to the outer membrane factor (OMF) (TC 1.B.17) family.</text>
</comment>
<dbReference type="RefSeq" id="WP_010342735.1">
    <property type="nucleotide sequence ID" value="NZ_CP132343.1"/>
</dbReference>
<keyword evidence="2" id="KW-0732">Signal</keyword>
<dbReference type="InterPro" id="IPR003423">
    <property type="entry name" value="OMP_efflux"/>
</dbReference>
<dbReference type="InterPro" id="IPR010131">
    <property type="entry name" value="MdtP/NodT-like"/>
</dbReference>
<evidence type="ECO:0000313" key="3">
    <source>
        <dbReference type="EMBL" id="PPU83868.1"/>
    </source>
</evidence>
<comment type="caution">
    <text evidence="3">The sequence shown here is derived from an EMBL/GenBank/DDBJ whole genome shotgun (WGS) entry which is preliminary data.</text>
</comment>
<dbReference type="SUPFAM" id="SSF56954">
    <property type="entry name" value="Outer membrane efflux proteins (OEP)"/>
    <property type="match status" value="1"/>
</dbReference>
<dbReference type="Pfam" id="PF02321">
    <property type="entry name" value="OEP"/>
    <property type="match status" value="2"/>
</dbReference>
<feature type="chain" id="PRO_5015193866" evidence="2">
    <location>
        <begin position="31"/>
        <end position="417"/>
    </location>
</feature>
<gene>
    <name evidence="3" type="ORF">XsacCFBP4641_05720</name>
</gene>
<feature type="signal peptide" evidence="2">
    <location>
        <begin position="1"/>
        <end position="30"/>
    </location>
</feature>
<dbReference type="PANTHER" id="PTHR30203">
    <property type="entry name" value="OUTER MEMBRANE CATION EFFLUX PROTEIN"/>
    <property type="match status" value="1"/>
</dbReference>
<proteinExistence type="inferred from homology"/>
<name>A0A2P5Z6J7_9XANT</name>
<sequence>MSTPTRRPPRAAGRVVAVLLGLAPAALAMAQTAPSYDTLLQRLDQLPGSRVGAALTEAADARAEQARALPNPSLSWSTENAWGSGTYAGTARAETSLTLSQPLELWGQRGARIRAARADADAAAMRGTQHRSEAAGELASAYALAESALRRHALAEEALGLIGDDAAAVEAMVAQGREPQLRAVQARSEVAEATAALDEAQAFRDAALARLAAIALLDTPVQSLDGGLLDRAPPSPRATDEAALPVRIAAAEAEAADRQVAVERKRALPELSLTAAQTRLREDRAHAYTLGLSLSVPLFDRNRGGIRAASAERRAAEARLEQQRRASAADRLAALATLKAADSRTRAADTSVAAAQEAYRLARIGFDAGRIAQLELRSTRAALIAARGTTVDARLARVAAEIALARLEGRAPFMEAQ</sequence>
<organism evidence="3 4">
    <name type="scientific">Xanthomonas sacchari</name>
    <dbReference type="NCBI Taxonomy" id="56458"/>
    <lineage>
        <taxon>Bacteria</taxon>
        <taxon>Pseudomonadati</taxon>
        <taxon>Pseudomonadota</taxon>
        <taxon>Gammaproteobacteria</taxon>
        <taxon>Lysobacterales</taxon>
        <taxon>Lysobacteraceae</taxon>
        <taxon>Xanthomonas</taxon>
    </lineage>
</organism>
<evidence type="ECO:0000256" key="2">
    <source>
        <dbReference type="SAM" id="SignalP"/>
    </source>
</evidence>